<feature type="transmembrane region" description="Helical" evidence="10">
    <location>
        <begin position="142"/>
        <end position="168"/>
    </location>
</feature>
<dbReference type="PANTHER" id="PTHR11795">
    <property type="entry name" value="BRANCHED-CHAIN AMINO ACID TRANSPORT SYSTEM PERMEASE PROTEIN LIVH"/>
    <property type="match status" value="1"/>
</dbReference>
<keyword evidence="4" id="KW-0997">Cell inner membrane</keyword>
<sequence>MTLFVEQLANGLTVGAVYALVALGYTMVYGVMKLINFAHGELFMLGAYLGFTVLVSTALGGALPAGAALLVIILLAMGGVALLGLTVERVAYRPLQRANRLTAVVSALGVSIFLQNSAMLLWGPRYRAYPGWAVPDVRWSVAGVHVGLMQVLILAVALVLMLGLYYVIQRTFLGAAIRATAIDHDTARLMGINVDRIIQLIFVIGPALGAAAGVLLGLYYRQIHFTMGWSYGLKAFTAAIMGGIGNIPGAMVGGLLLGTLEMLGAGYLSAAWKDAFVFAILILLLIVRPTGLLGERVAEKV</sequence>
<evidence type="ECO:0000256" key="4">
    <source>
        <dbReference type="ARBA" id="ARBA00022519"/>
    </source>
</evidence>
<feature type="transmembrane region" description="Helical" evidence="10">
    <location>
        <begin position="12"/>
        <end position="30"/>
    </location>
</feature>
<accession>A0A0K2SK41</accession>
<dbReference type="PANTHER" id="PTHR11795:SF371">
    <property type="entry name" value="HIGH-AFFINITY BRANCHED-CHAIN AMINO ACID TRANSPORT SYSTEM PERMEASE PROTEIN LIVH"/>
    <property type="match status" value="1"/>
</dbReference>
<evidence type="ECO:0000313" key="11">
    <source>
        <dbReference type="EMBL" id="BAS27483.1"/>
    </source>
</evidence>
<evidence type="ECO:0000256" key="3">
    <source>
        <dbReference type="ARBA" id="ARBA00022475"/>
    </source>
</evidence>
<dbReference type="GO" id="GO:0042941">
    <property type="term" value="P:D-alanine transmembrane transport"/>
    <property type="evidence" value="ECO:0007669"/>
    <property type="project" value="TreeGrafter"/>
</dbReference>
<evidence type="ECO:0000256" key="6">
    <source>
        <dbReference type="ARBA" id="ARBA00022970"/>
    </source>
</evidence>
<dbReference type="GO" id="GO:0005304">
    <property type="term" value="F:L-valine transmembrane transporter activity"/>
    <property type="evidence" value="ECO:0007669"/>
    <property type="project" value="TreeGrafter"/>
</dbReference>
<keyword evidence="8 10" id="KW-0472">Membrane</keyword>
<keyword evidence="6" id="KW-0029">Amino-acid transport</keyword>
<keyword evidence="7 10" id="KW-1133">Transmembrane helix</keyword>
<comment type="subcellular location">
    <subcellularLocation>
        <location evidence="1">Cell membrane</location>
        <topology evidence="1">Multi-pass membrane protein</topology>
    </subcellularLocation>
</comment>
<organism evidence="11 12">
    <name type="scientific">Limnochorda pilosa</name>
    <dbReference type="NCBI Taxonomy" id="1555112"/>
    <lineage>
        <taxon>Bacteria</taxon>
        <taxon>Bacillati</taxon>
        <taxon>Bacillota</taxon>
        <taxon>Limnochordia</taxon>
        <taxon>Limnochordales</taxon>
        <taxon>Limnochordaceae</taxon>
        <taxon>Limnochorda</taxon>
    </lineage>
</organism>
<dbReference type="EMBL" id="AP014924">
    <property type="protein sequence ID" value="BAS27483.1"/>
    <property type="molecule type" value="Genomic_DNA"/>
</dbReference>
<dbReference type="InterPro" id="IPR052157">
    <property type="entry name" value="BCAA_transport_permease"/>
</dbReference>
<evidence type="ECO:0000256" key="7">
    <source>
        <dbReference type="ARBA" id="ARBA00022989"/>
    </source>
</evidence>
<dbReference type="OrthoDB" id="9807115at2"/>
<keyword evidence="2" id="KW-0813">Transport</keyword>
<keyword evidence="5 10" id="KW-0812">Transmembrane</keyword>
<evidence type="ECO:0000256" key="8">
    <source>
        <dbReference type="ARBA" id="ARBA00023136"/>
    </source>
</evidence>
<proteinExistence type="inferred from homology"/>
<dbReference type="Pfam" id="PF02653">
    <property type="entry name" value="BPD_transp_2"/>
    <property type="match status" value="1"/>
</dbReference>
<reference evidence="12" key="2">
    <citation type="journal article" date="2016" name="Int. J. Syst. Evol. Microbiol.">
        <title>Complete genome sequence and cell structure of Limnochorda pilosa, a Gram-negative spore-former within the phylum Firmicutes.</title>
        <authorList>
            <person name="Watanabe M."/>
            <person name="Kojima H."/>
            <person name="Fukui M."/>
        </authorList>
    </citation>
    <scope>NUCLEOTIDE SEQUENCE [LARGE SCALE GENOMIC DNA]</scope>
    <source>
        <strain evidence="12">HC45</strain>
    </source>
</reference>
<feature type="transmembrane region" description="Helical" evidence="10">
    <location>
        <begin position="99"/>
        <end position="122"/>
    </location>
</feature>
<dbReference type="GO" id="GO:0005886">
    <property type="term" value="C:plasma membrane"/>
    <property type="evidence" value="ECO:0007669"/>
    <property type="project" value="UniProtKB-SubCell"/>
</dbReference>
<evidence type="ECO:0000313" key="12">
    <source>
        <dbReference type="Proteomes" id="UP000065807"/>
    </source>
</evidence>
<keyword evidence="3" id="KW-1003">Cell membrane</keyword>
<feature type="transmembrane region" description="Helical" evidence="10">
    <location>
        <begin position="197"/>
        <end position="220"/>
    </location>
</feature>
<dbReference type="InterPro" id="IPR001851">
    <property type="entry name" value="ABC_transp_permease"/>
</dbReference>
<dbReference type="GO" id="GO:1903806">
    <property type="term" value="P:L-isoleucine import across plasma membrane"/>
    <property type="evidence" value="ECO:0007669"/>
    <property type="project" value="TreeGrafter"/>
</dbReference>
<dbReference type="KEGG" id="lpil:LIP_1637"/>
<evidence type="ECO:0000256" key="9">
    <source>
        <dbReference type="ARBA" id="ARBA00037998"/>
    </source>
</evidence>
<dbReference type="GO" id="GO:0015808">
    <property type="term" value="P:L-alanine transport"/>
    <property type="evidence" value="ECO:0007669"/>
    <property type="project" value="TreeGrafter"/>
</dbReference>
<feature type="transmembrane region" description="Helical" evidence="10">
    <location>
        <begin position="235"/>
        <end position="258"/>
    </location>
</feature>
<dbReference type="CDD" id="cd06582">
    <property type="entry name" value="TM_PBP1_LivH_like"/>
    <property type="match status" value="1"/>
</dbReference>
<reference evidence="12" key="1">
    <citation type="submission" date="2015-07" db="EMBL/GenBank/DDBJ databases">
        <title>Complete genome sequence and phylogenetic analysis of Limnochorda pilosa.</title>
        <authorList>
            <person name="Watanabe M."/>
            <person name="Kojima H."/>
            <person name="Fukui M."/>
        </authorList>
    </citation>
    <scope>NUCLEOTIDE SEQUENCE [LARGE SCALE GENOMIC DNA]</scope>
    <source>
        <strain evidence="12">HC45</strain>
    </source>
</reference>
<dbReference type="GO" id="GO:0015192">
    <property type="term" value="F:L-phenylalanine transmembrane transporter activity"/>
    <property type="evidence" value="ECO:0007669"/>
    <property type="project" value="TreeGrafter"/>
</dbReference>
<evidence type="ECO:0000256" key="2">
    <source>
        <dbReference type="ARBA" id="ARBA00022448"/>
    </source>
</evidence>
<dbReference type="PATRIC" id="fig|1555112.3.peg.1670"/>
<gene>
    <name evidence="11" type="ORF">LIP_1637</name>
</gene>
<evidence type="ECO:0000256" key="1">
    <source>
        <dbReference type="ARBA" id="ARBA00004651"/>
    </source>
</evidence>
<protein>
    <submittedName>
        <fullName evidence="11">ABC transporter permease</fullName>
    </submittedName>
</protein>
<evidence type="ECO:0000256" key="10">
    <source>
        <dbReference type="SAM" id="Phobius"/>
    </source>
</evidence>
<dbReference type="GO" id="GO:0015188">
    <property type="term" value="F:L-isoleucine transmembrane transporter activity"/>
    <property type="evidence" value="ECO:0007669"/>
    <property type="project" value="TreeGrafter"/>
</dbReference>
<dbReference type="RefSeq" id="WP_068136401.1">
    <property type="nucleotide sequence ID" value="NZ_AP014924.1"/>
</dbReference>
<feature type="transmembrane region" description="Helical" evidence="10">
    <location>
        <begin position="270"/>
        <end position="287"/>
    </location>
</feature>
<dbReference type="STRING" id="1555112.LIP_1637"/>
<evidence type="ECO:0000256" key="5">
    <source>
        <dbReference type="ARBA" id="ARBA00022692"/>
    </source>
</evidence>
<dbReference type="GO" id="GO:0015190">
    <property type="term" value="F:L-leucine transmembrane transporter activity"/>
    <property type="evidence" value="ECO:0007669"/>
    <property type="project" value="TreeGrafter"/>
</dbReference>
<dbReference type="Proteomes" id="UP000065807">
    <property type="component" value="Chromosome"/>
</dbReference>
<dbReference type="AlphaFoldDB" id="A0A0K2SK41"/>
<name>A0A0K2SK41_LIMPI</name>
<comment type="similarity">
    <text evidence="9">Belongs to the binding-protein-dependent transport system permease family. LivHM subfamily.</text>
</comment>
<feature type="transmembrane region" description="Helical" evidence="10">
    <location>
        <begin position="67"/>
        <end position="87"/>
    </location>
</feature>
<keyword evidence="12" id="KW-1185">Reference proteome</keyword>
<feature type="transmembrane region" description="Helical" evidence="10">
    <location>
        <begin position="42"/>
        <end position="61"/>
    </location>
</feature>